<accession>A0AAT9FSR6</accession>
<organism evidence="2">
    <name type="scientific">Oceaniferula spumae</name>
    <dbReference type="NCBI Taxonomy" id="2979115"/>
    <lineage>
        <taxon>Bacteria</taxon>
        <taxon>Pseudomonadati</taxon>
        <taxon>Verrucomicrobiota</taxon>
        <taxon>Verrucomicrobiia</taxon>
        <taxon>Verrucomicrobiales</taxon>
        <taxon>Verrucomicrobiaceae</taxon>
        <taxon>Oceaniferula</taxon>
    </lineage>
</organism>
<dbReference type="KEGG" id="osu:NT6N_40090"/>
<protein>
    <recommendedName>
        <fullName evidence="1">TPM domain-containing protein</fullName>
    </recommendedName>
</protein>
<dbReference type="InterPro" id="IPR007621">
    <property type="entry name" value="TPM_dom"/>
</dbReference>
<dbReference type="Gene3D" id="3.10.310.50">
    <property type="match status" value="1"/>
</dbReference>
<dbReference type="EMBL" id="AP026866">
    <property type="protein sequence ID" value="BDS08969.1"/>
    <property type="molecule type" value="Genomic_DNA"/>
</dbReference>
<sequence length="198" mass="21731">MIPRMQCPYCRTVLTETSKECPSCLLSLYTANSLLGPMPRTTRGFTDTIGILEKGADKKINRALNRLGRKFPQVNMHVLIGKFDTKFPIATHLFWLFNQGDLCADSSKGGKNHDILLGLDPKSGKIGLIVGYGLEPFLPAKALDHTLEKSQPSLAEANYTQAILTVIEAVSDLMEGICSGFNDTLGIDLEEKAVVKEF</sequence>
<proteinExistence type="predicted"/>
<dbReference type="Pfam" id="PF04536">
    <property type="entry name" value="TPM_phosphatase"/>
    <property type="match status" value="1"/>
</dbReference>
<evidence type="ECO:0000259" key="1">
    <source>
        <dbReference type="Pfam" id="PF04536"/>
    </source>
</evidence>
<evidence type="ECO:0000313" key="2">
    <source>
        <dbReference type="EMBL" id="BDS08969.1"/>
    </source>
</evidence>
<dbReference type="AlphaFoldDB" id="A0AAT9FSR6"/>
<gene>
    <name evidence="2" type="ORF">NT6N_40090</name>
</gene>
<feature type="domain" description="TPM" evidence="1">
    <location>
        <begin position="46"/>
        <end position="172"/>
    </location>
</feature>
<name>A0AAT9FSR6_9BACT</name>
<reference evidence="2" key="1">
    <citation type="submission" date="2024-07" db="EMBL/GenBank/DDBJ databases">
        <title>Complete genome sequence of Verrucomicrobiaceae bacterium NT6N.</title>
        <authorList>
            <person name="Huang C."/>
            <person name="Takami H."/>
            <person name="Hamasaki K."/>
        </authorList>
    </citation>
    <scope>NUCLEOTIDE SEQUENCE</scope>
    <source>
        <strain evidence="2">NT6N</strain>
    </source>
</reference>